<name>A0A1W6BBD2_9GAMM</name>
<geneLocation type="plasmid" evidence="2">
    <name>ppaltyr11z</name>
</geneLocation>
<sequence>MLFLTYTALTGFHDGPFCKIFFRPVIQSRVSGAEQQQKAQIRQIDIIAYSAVSEPQIIQGQMYLTGSFQ</sequence>
<dbReference type="Proteomes" id="UP000192900">
    <property type="component" value="Plasmid pPALTYR11Z"/>
</dbReference>
<organism evidence="1 2">
    <name type="scientific">Pantoea alhagi</name>
    <dbReference type="NCBI Taxonomy" id="1891675"/>
    <lineage>
        <taxon>Bacteria</taxon>
        <taxon>Pseudomonadati</taxon>
        <taxon>Pseudomonadota</taxon>
        <taxon>Gammaproteobacteria</taxon>
        <taxon>Enterobacterales</taxon>
        <taxon>Erwiniaceae</taxon>
        <taxon>Pantoea</taxon>
    </lineage>
</organism>
<evidence type="ECO:0000313" key="2">
    <source>
        <dbReference type="Proteomes" id="UP000192900"/>
    </source>
</evidence>
<accession>A0A1W6BBD2</accession>
<reference evidence="1 2" key="1">
    <citation type="submission" date="2017-02" db="EMBL/GenBank/DDBJ databases">
        <title>Complete genome sequence of the drought resistance-promoting endophyte Pantoea alhagi LTYR-11Z.</title>
        <authorList>
            <person name="Zhang L."/>
        </authorList>
    </citation>
    <scope>NUCLEOTIDE SEQUENCE [LARGE SCALE GENOMIC DNA]</scope>
    <source>
        <strain evidence="1 2">LTYR-11Z</strain>
        <plasmid evidence="2">Plasmid ppaltyr11z</plasmid>
    </source>
</reference>
<dbReference type="KEGG" id="palh:B1H58_20330"/>
<protein>
    <submittedName>
        <fullName evidence="1">Uncharacterized protein</fullName>
    </submittedName>
</protein>
<proteinExistence type="predicted"/>
<keyword evidence="1" id="KW-0614">Plasmid</keyword>
<keyword evidence="2" id="KW-1185">Reference proteome</keyword>
<dbReference type="EMBL" id="CP019707">
    <property type="protein sequence ID" value="ARJ44371.1"/>
    <property type="molecule type" value="Genomic_DNA"/>
</dbReference>
<gene>
    <name evidence="1" type="ORF">B1H58_20330</name>
</gene>
<dbReference type="AlphaFoldDB" id="A0A1W6BBD2"/>
<evidence type="ECO:0000313" key="1">
    <source>
        <dbReference type="EMBL" id="ARJ44371.1"/>
    </source>
</evidence>